<organism evidence="1 2">
    <name type="scientific">Aspergillus cavernicola</name>
    <dbReference type="NCBI Taxonomy" id="176166"/>
    <lineage>
        <taxon>Eukaryota</taxon>
        <taxon>Fungi</taxon>
        <taxon>Dikarya</taxon>
        <taxon>Ascomycota</taxon>
        <taxon>Pezizomycotina</taxon>
        <taxon>Eurotiomycetes</taxon>
        <taxon>Eurotiomycetidae</taxon>
        <taxon>Eurotiales</taxon>
        <taxon>Aspergillaceae</taxon>
        <taxon>Aspergillus</taxon>
        <taxon>Aspergillus subgen. Nidulantes</taxon>
    </lineage>
</organism>
<dbReference type="EMBL" id="JBFXLS010000058">
    <property type="protein sequence ID" value="KAL2822308.1"/>
    <property type="molecule type" value="Genomic_DNA"/>
</dbReference>
<reference evidence="1 2" key="1">
    <citation type="submission" date="2024-07" db="EMBL/GenBank/DDBJ databases">
        <title>Section-level genome sequencing and comparative genomics of Aspergillus sections Usti and Cavernicolus.</title>
        <authorList>
            <consortium name="Lawrence Berkeley National Laboratory"/>
            <person name="Nybo J.L."/>
            <person name="Vesth T.C."/>
            <person name="Theobald S."/>
            <person name="Frisvad J.C."/>
            <person name="Larsen T.O."/>
            <person name="Kjaerboelling I."/>
            <person name="Rothschild-Mancinelli K."/>
            <person name="Lyhne E.K."/>
            <person name="Kogle M.E."/>
            <person name="Barry K."/>
            <person name="Clum A."/>
            <person name="Na H."/>
            <person name="Ledsgaard L."/>
            <person name="Lin J."/>
            <person name="Lipzen A."/>
            <person name="Kuo A."/>
            <person name="Riley R."/>
            <person name="Mondo S."/>
            <person name="LaButti K."/>
            <person name="Haridas S."/>
            <person name="Pangalinan J."/>
            <person name="Salamov A.A."/>
            <person name="Simmons B.A."/>
            <person name="Magnuson J.K."/>
            <person name="Chen J."/>
            <person name="Drula E."/>
            <person name="Henrissat B."/>
            <person name="Wiebenga A."/>
            <person name="Lubbers R.J."/>
            <person name="Gomes A.C."/>
            <person name="Makela M.R."/>
            <person name="Stajich J."/>
            <person name="Grigoriev I.V."/>
            <person name="Mortensen U.H."/>
            <person name="De vries R.P."/>
            <person name="Baker S.E."/>
            <person name="Andersen M.R."/>
        </authorList>
    </citation>
    <scope>NUCLEOTIDE SEQUENCE [LARGE SCALE GENOMIC DNA]</scope>
    <source>
        <strain evidence="1 2">CBS 600.67</strain>
    </source>
</reference>
<dbReference type="Proteomes" id="UP001610335">
    <property type="component" value="Unassembled WGS sequence"/>
</dbReference>
<accession>A0ABR4I3H4</accession>
<evidence type="ECO:0000313" key="2">
    <source>
        <dbReference type="Proteomes" id="UP001610335"/>
    </source>
</evidence>
<proteinExistence type="predicted"/>
<sequence length="97" mass="11154">MQYPRALNGVHPRSFYPESALRRGRLVNDGPFAEFTCVLCRLVKHYLEFWAPQHRLRKSPRHNHRMRSTVPSRELSLSGISCFIICCAFSGSAPLHS</sequence>
<comment type="caution">
    <text evidence="1">The sequence shown here is derived from an EMBL/GenBank/DDBJ whole genome shotgun (WGS) entry which is preliminary data.</text>
</comment>
<evidence type="ECO:0000313" key="1">
    <source>
        <dbReference type="EMBL" id="KAL2822308.1"/>
    </source>
</evidence>
<keyword evidence="2" id="KW-1185">Reference proteome</keyword>
<gene>
    <name evidence="1" type="ORF">BDW59DRAFT_102563</name>
</gene>
<name>A0ABR4I3H4_9EURO</name>
<protein>
    <submittedName>
        <fullName evidence="1">Uncharacterized protein</fullName>
    </submittedName>
</protein>